<keyword evidence="6" id="KW-0521">NADP</keyword>
<evidence type="ECO:0000256" key="10">
    <source>
        <dbReference type="ARBA" id="ARBA00047776"/>
    </source>
</evidence>
<dbReference type="SUPFAM" id="SSF51971">
    <property type="entry name" value="Nucleotide-binding domain"/>
    <property type="match status" value="1"/>
</dbReference>
<feature type="domain" description="4Fe-4S ferredoxin-type" evidence="11">
    <location>
        <begin position="37"/>
        <end position="66"/>
    </location>
</feature>
<dbReference type="GO" id="GO:0004324">
    <property type="term" value="F:ferredoxin-NADP+ reductase activity"/>
    <property type="evidence" value="ECO:0007669"/>
    <property type="project" value="UniProtKB-EC"/>
</dbReference>
<dbReference type="PROSITE" id="PS00198">
    <property type="entry name" value="4FE4S_FER_1"/>
    <property type="match status" value="1"/>
</dbReference>
<gene>
    <name evidence="12" type="ORF">DFR70_12373</name>
</gene>
<dbReference type="InterPro" id="IPR023753">
    <property type="entry name" value="FAD/NAD-binding_dom"/>
</dbReference>
<dbReference type="Gene3D" id="3.50.50.60">
    <property type="entry name" value="FAD/NAD(P)-binding domain"/>
    <property type="match status" value="1"/>
</dbReference>
<dbReference type="SUPFAM" id="SSF54862">
    <property type="entry name" value="4Fe-4S ferredoxins"/>
    <property type="match status" value="1"/>
</dbReference>
<dbReference type="InterPro" id="IPR036188">
    <property type="entry name" value="FAD/NAD-bd_sf"/>
</dbReference>
<dbReference type="InterPro" id="IPR017900">
    <property type="entry name" value="4Fe4S_Fe_S_CS"/>
</dbReference>
<dbReference type="PANTHER" id="PTHR48467">
    <property type="entry name" value="GLUTAMATE SYNTHASE 1 [NADH], CHLOROPLASTIC-LIKE"/>
    <property type="match status" value="1"/>
</dbReference>
<keyword evidence="5" id="KW-0274">FAD</keyword>
<evidence type="ECO:0000256" key="3">
    <source>
        <dbReference type="ARBA" id="ARBA00022630"/>
    </source>
</evidence>
<sequence>MAHVITDDCCNDTSCLRACPLNCIHPTPDEPGFFDAETLFIDPATCIDCGACTDACPVDAVRPEWKLPLTQAHQADRNAEYFATRPVPYRSLASEPRMPVLLPRDGVLRVAIIGAGPSGLYAASELLRHARVRIDIYERRPEPGGLVRYGVLPDQPSTKSVMREFGDVLADRRVRLFLDTDFRHPDQLAELLSTHHAVILATGAVAGRRLTVPGNELAGNISGVELAGWVNGHQLGPRQAPDLSTPRAVVIGNGNVALDAARILLLPPRELSALALPADAWKTLAQSRIREVVIVGRRGPREAAFTASTLRAFSRYPDIAVHVDAGPDEPVNLDTRVVKFRFWTEPLAIVGESTVRQIILTSTARPEKPETLPTGLIVHAIGNTVDPPADLALDHDTGAVRHRAGRVIDATGLYVAGWLKRGPRGKIGVNRPCSRETALSVLEDFRDGLLPGQANHRRNRSVRG</sequence>
<dbReference type="Pfam" id="PF07992">
    <property type="entry name" value="Pyr_redox_2"/>
    <property type="match status" value="1"/>
</dbReference>
<organism evidence="12 13">
    <name type="scientific">Nocardia tenerifensis</name>
    <dbReference type="NCBI Taxonomy" id="228006"/>
    <lineage>
        <taxon>Bacteria</taxon>
        <taxon>Bacillati</taxon>
        <taxon>Actinomycetota</taxon>
        <taxon>Actinomycetes</taxon>
        <taxon>Mycobacteriales</taxon>
        <taxon>Nocardiaceae</taxon>
        <taxon>Nocardia</taxon>
    </lineage>
</organism>
<keyword evidence="9" id="KW-0411">Iron-sulfur</keyword>
<evidence type="ECO:0000313" key="12">
    <source>
        <dbReference type="EMBL" id="PXX54779.1"/>
    </source>
</evidence>
<protein>
    <recommendedName>
        <fullName evidence="2">ferredoxin--NADP(+) reductase</fullName>
        <ecNumber evidence="2">1.18.1.2</ecNumber>
    </recommendedName>
</protein>
<evidence type="ECO:0000256" key="9">
    <source>
        <dbReference type="ARBA" id="ARBA00023014"/>
    </source>
</evidence>
<dbReference type="OrthoDB" id="289202at2"/>
<dbReference type="GO" id="GO:0051536">
    <property type="term" value="F:iron-sulfur cluster binding"/>
    <property type="evidence" value="ECO:0007669"/>
    <property type="project" value="UniProtKB-KW"/>
</dbReference>
<dbReference type="EC" id="1.18.1.2" evidence="2"/>
<comment type="catalytic activity">
    <reaction evidence="10">
        <text>2 reduced [2Fe-2S]-[ferredoxin] + NADP(+) + H(+) = 2 oxidized [2Fe-2S]-[ferredoxin] + NADPH</text>
        <dbReference type="Rhea" id="RHEA:20125"/>
        <dbReference type="Rhea" id="RHEA-COMP:10000"/>
        <dbReference type="Rhea" id="RHEA-COMP:10001"/>
        <dbReference type="ChEBI" id="CHEBI:15378"/>
        <dbReference type="ChEBI" id="CHEBI:33737"/>
        <dbReference type="ChEBI" id="CHEBI:33738"/>
        <dbReference type="ChEBI" id="CHEBI:57783"/>
        <dbReference type="ChEBI" id="CHEBI:58349"/>
        <dbReference type="EC" id="1.18.1.2"/>
    </reaction>
</comment>
<dbReference type="EMBL" id="QJKF01000023">
    <property type="protein sequence ID" value="PXX54779.1"/>
    <property type="molecule type" value="Genomic_DNA"/>
</dbReference>
<dbReference type="AlphaFoldDB" id="A0A318JS62"/>
<dbReference type="InterPro" id="IPR055275">
    <property type="entry name" value="Ferredox_Rdtase"/>
</dbReference>
<evidence type="ECO:0000256" key="2">
    <source>
        <dbReference type="ARBA" id="ARBA00013223"/>
    </source>
</evidence>
<evidence type="ECO:0000256" key="7">
    <source>
        <dbReference type="ARBA" id="ARBA00023002"/>
    </source>
</evidence>
<proteinExistence type="predicted"/>
<reference evidence="12 13" key="1">
    <citation type="submission" date="2018-05" db="EMBL/GenBank/DDBJ databases">
        <title>Genomic Encyclopedia of Type Strains, Phase IV (KMG-IV): sequencing the most valuable type-strain genomes for metagenomic binning, comparative biology and taxonomic classification.</title>
        <authorList>
            <person name="Goeker M."/>
        </authorList>
    </citation>
    <scope>NUCLEOTIDE SEQUENCE [LARGE SCALE GENOMIC DNA]</scope>
    <source>
        <strain evidence="12 13">DSM 44704</strain>
    </source>
</reference>
<dbReference type="Gene3D" id="3.30.70.20">
    <property type="match status" value="1"/>
</dbReference>
<evidence type="ECO:0000256" key="1">
    <source>
        <dbReference type="ARBA" id="ARBA00001974"/>
    </source>
</evidence>
<evidence type="ECO:0000256" key="4">
    <source>
        <dbReference type="ARBA" id="ARBA00022723"/>
    </source>
</evidence>
<evidence type="ECO:0000256" key="5">
    <source>
        <dbReference type="ARBA" id="ARBA00022827"/>
    </source>
</evidence>
<dbReference type="InterPro" id="IPR017896">
    <property type="entry name" value="4Fe4S_Fe-S-bd"/>
</dbReference>
<keyword evidence="4" id="KW-0479">Metal-binding</keyword>
<name>A0A318JS62_9NOCA</name>
<evidence type="ECO:0000256" key="8">
    <source>
        <dbReference type="ARBA" id="ARBA00023004"/>
    </source>
</evidence>
<dbReference type="Pfam" id="PF00037">
    <property type="entry name" value="Fer4"/>
    <property type="match status" value="1"/>
</dbReference>
<comment type="cofactor">
    <cofactor evidence="1">
        <name>FAD</name>
        <dbReference type="ChEBI" id="CHEBI:57692"/>
    </cofactor>
</comment>
<dbReference type="GO" id="GO:0046872">
    <property type="term" value="F:metal ion binding"/>
    <property type="evidence" value="ECO:0007669"/>
    <property type="project" value="UniProtKB-KW"/>
</dbReference>
<keyword evidence="7" id="KW-0560">Oxidoreductase</keyword>
<evidence type="ECO:0000259" key="11">
    <source>
        <dbReference type="PROSITE" id="PS51379"/>
    </source>
</evidence>
<feature type="domain" description="4Fe-4S ferredoxin-type" evidence="11">
    <location>
        <begin position="1"/>
        <end position="29"/>
    </location>
</feature>
<comment type="caution">
    <text evidence="12">The sequence shown here is derived from an EMBL/GenBank/DDBJ whole genome shotgun (WGS) entry which is preliminary data.</text>
</comment>
<keyword evidence="3" id="KW-0285">Flavoprotein</keyword>
<dbReference type="Proteomes" id="UP000247569">
    <property type="component" value="Unassembled WGS sequence"/>
</dbReference>
<dbReference type="PROSITE" id="PS51379">
    <property type="entry name" value="4FE4S_FER_2"/>
    <property type="match status" value="2"/>
</dbReference>
<dbReference type="RefSeq" id="WP_051187945.1">
    <property type="nucleotide sequence ID" value="NZ_QJKF01000023.1"/>
</dbReference>
<dbReference type="PANTHER" id="PTHR48467:SF1">
    <property type="entry name" value="GLUTAMATE SYNTHASE 1 [NADH], CHLOROPLASTIC-LIKE"/>
    <property type="match status" value="1"/>
</dbReference>
<accession>A0A318JS62</accession>
<dbReference type="Gene3D" id="3.40.50.720">
    <property type="entry name" value="NAD(P)-binding Rossmann-like Domain"/>
    <property type="match status" value="2"/>
</dbReference>
<evidence type="ECO:0000313" key="13">
    <source>
        <dbReference type="Proteomes" id="UP000247569"/>
    </source>
</evidence>
<evidence type="ECO:0000256" key="6">
    <source>
        <dbReference type="ARBA" id="ARBA00022857"/>
    </source>
</evidence>
<keyword evidence="13" id="KW-1185">Reference proteome</keyword>
<dbReference type="PRINTS" id="PR00419">
    <property type="entry name" value="ADXRDTASE"/>
</dbReference>
<keyword evidence="8" id="KW-0408">Iron</keyword>